<comment type="caution">
    <text evidence="1">The sequence shown here is derived from an EMBL/GenBank/DDBJ whole genome shotgun (WGS) entry which is preliminary data.</text>
</comment>
<gene>
    <name evidence="1" type="ORF">LCGC14_2530120</name>
</gene>
<organism evidence="1">
    <name type="scientific">marine sediment metagenome</name>
    <dbReference type="NCBI Taxonomy" id="412755"/>
    <lineage>
        <taxon>unclassified sequences</taxon>
        <taxon>metagenomes</taxon>
        <taxon>ecological metagenomes</taxon>
    </lineage>
</organism>
<dbReference type="AlphaFoldDB" id="A0A0F9D5C7"/>
<accession>A0A0F9D5C7</accession>
<sequence length="96" mass="10048">MRALLMALAIIALTSGNALSSVLCGERSEVVAKLKKNYSEVPVHIGLGNQQTVIEILVAPSGSFTIIYTYPSGLSCILAAGTAWEKAKNDALGEPT</sequence>
<dbReference type="EMBL" id="LAZR01041037">
    <property type="protein sequence ID" value="KKL13001.1"/>
    <property type="molecule type" value="Genomic_DNA"/>
</dbReference>
<reference evidence="1" key="1">
    <citation type="journal article" date="2015" name="Nature">
        <title>Complex archaea that bridge the gap between prokaryotes and eukaryotes.</title>
        <authorList>
            <person name="Spang A."/>
            <person name="Saw J.H."/>
            <person name="Jorgensen S.L."/>
            <person name="Zaremba-Niedzwiedzka K."/>
            <person name="Martijn J."/>
            <person name="Lind A.E."/>
            <person name="van Eijk R."/>
            <person name="Schleper C."/>
            <person name="Guy L."/>
            <person name="Ettema T.J."/>
        </authorList>
    </citation>
    <scope>NUCLEOTIDE SEQUENCE</scope>
</reference>
<name>A0A0F9D5C7_9ZZZZ</name>
<evidence type="ECO:0000313" key="1">
    <source>
        <dbReference type="EMBL" id="KKL13001.1"/>
    </source>
</evidence>
<proteinExistence type="predicted"/>
<protein>
    <submittedName>
        <fullName evidence="1">Uncharacterized protein</fullName>
    </submittedName>
</protein>